<sequence length="385" mass="40382">MKTMLWKDIVGRAAVALGALAVMPMIQAGCRADDTNDEPPGATARGVYALDASEGEIALISFIDGTRYWVWKNTPACPASGDTNTCGEWGTYAVTGDQLTLTDDRTKASRSLPFQQSTAVKLPALTPANMSVGILDGLVGGGGSLVETQKSISGEVSIGGRSMRLLTNPVELLTRCEAREAGSGAIPGAPSPQENFERGVFRSGQFAPGGTYDPRTAAQGNLYRSATATSHHYALISDRLPAGTTWEEANAALQRFNGPTGPAVRGEGDDPNSTKGWVVDPVFNLPIGCVTFERGNGWARNTTQWNHPFIGTITRYVVDGGNCTFRILTVGEGQGGGIVNPPTTTGQGVTAGRHIANAMGGPSIFRDLDQKLIQSVRPARAGGGC</sequence>
<name>A0ABZ2LVU5_9BACT</name>
<organism evidence="2 3">
    <name type="scientific">Pendulispora albinea</name>
    <dbReference type="NCBI Taxonomy" id="2741071"/>
    <lineage>
        <taxon>Bacteria</taxon>
        <taxon>Pseudomonadati</taxon>
        <taxon>Myxococcota</taxon>
        <taxon>Myxococcia</taxon>
        <taxon>Myxococcales</taxon>
        <taxon>Sorangiineae</taxon>
        <taxon>Pendulisporaceae</taxon>
        <taxon>Pendulispora</taxon>
    </lineage>
</organism>
<gene>
    <name evidence="2" type="ORF">LZC94_39500</name>
</gene>
<dbReference type="RefSeq" id="WP_394823525.1">
    <property type="nucleotide sequence ID" value="NZ_CP089984.1"/>
</dbReference>
<keyword evidence="1" id="KW-0732">Signal</keyword>
<evidence type="ECO:0000313" key="2">
    <source>
        <dbReference type="EMBL" id="WXB13906.1"/>
    </source>
</evidence>
<keyword evidence="3" id="KW-1185">Reference proteome</keyword>
<feature type="signal peptide" evidence="1">
    <location>
        <begin position="1"/>
        <end position="28"/>
    </location>
</feature>
<protein>
    <submittedName>
        <fullName evidence="2">Uncharacterized protein</fullName>
    </submittedName>
</protein>
<dbReference type="Proteomes" id="UP001370348">
    <property type="component" value="Chromosome"/>
</dbReference>
<reference evidence="2 3" key="1">
    <citation type="submission" date="2021-12" db="EMBL/GenBank/DDBJ databases">
        <title>Discovery of the Pendulisporaceae a myxobacterial family with distinct sporulation behavior and unique specialized metabolism.</title>
        <authorList>
            <person name="Garcia R."/>
            <person name="Popoff A."/>
            <person name="Bader C.D."/>
            <person name="Loehr J."/>
            <person name="Walesch S."/>
            <person name="Walt C."/>
            <person name="Boldt J."/>
            <person name="Bunk B."/>
            <person name="Haeckl F.J.F.P.J."/>
            <person name="Gunesch A.P."/>
            <person name="Birkelbach J."/>
            <person name="Nuebel U."/>
            <person name="Pietschmann T."/>
            <person name="Bach T."/>
            <person name="Mueller R."/>
        </authorList>
    </citation>
    <scope>NUCLEOTIDE SEQUENCE [LARGE SCALE GENOMIC DNA]</scope>
    <source>
        <strain evidence="2 3">MSr11954</strain>
    </source>
</reference>
<evidence type="ECO:0000313" key="3">
    <source>
        <dbReference type="Proteomes" id="UP001370348"/>
    </source>
</evidence>
<feature type="chain" id="PRO_5045860391" evidence="1">
    <location>
        <begin position="29"/>
        <end position="385"/>
    </location>
</feature>
<proteinExistence type="predicted"/>
<dbReference type="EMBL" id="CP089984">
    <property type="protein sequence ID" value="WXB13906.1"/>
    <property type="molecule type" value="Genomic_DNA"/>
</dbReference>
<evidence type="ECO:0000256" key="1">
    <source>
        <dbReference type="SAM" id="SignalP"/>
    </source>
</evidence>
<accession>A0ABZ2LVU5</accession>